<evidence type="ECO:0000313" key="2">
    <source>
        <dbReference type="EMBL" id="ETO84550.1"/>
    </source>
</evidence>
<dbReference type="EMBL" id="ANJA01000282">
    <property type="protein sequence ID" value="ETO84550.1"/>
    <property type="molecule type" value="Genomic_DNA"/>
</dbReference>
<evidence type="ECO:0000256" key="1">
    <source>
        <dbReference type="SAM" id="MobiDB-lite"/>
    </source>
</evidence>
<gene>
    <name evidence="2" type="ORF">F444_01558</name>
</gene>
<comment type="caution">
    <text evidence="2">The sequence shown here is derived from an EMBL/GenBank/DDBJ whole genome shotgun (WGS) entry which is preliminary data.</text>
</comment>
<protein>
    <submittedName>
        <fullName evidence="2">Uncharacterized protein</fullName>
    </submittedName>
</protein>
<dbReference type="AlphaFoldDB" id="A0A081B089"/>
<sequence length="171" mass="19767">MWVRGMLLHLRSARNNTPFCEVQQSTARKKLPSPASWIKSGGHFCRWLASPLTSICSFSLWNFLRPAHKPHHGRLQPTSHHPHRQVCALRPEDNHLQREKHECQDPPESARRDAPFQPRERRINDREKGSVGEAVHCVASYDRHGPATSLRSDCWKFGMEAKREPAPVHFF</sequence>
<reference evidence="2 3" key="1">
    <citation type="submission" date="2013-11" db="EMBL/GenBank/DDBJ databases">
        <title>The Genome Sequence of Phytophthora parasitica P1976.</title>
        <authorList>
            <consortium name="The Broad Institute Genomics Platform"/>
            <person name="Russ C."/>
            <person name="Tyler B."/>
            <person name="Panabieres F."/>
            <person name="Shan W."/>
            <person name="Tripathy S."/>
            <person name="Grunwald N."/>
            <person name="Machado M."/>
            <person name="Johnson C.S."/>
            <person name="Walker B."/>
            <person name="Young S."/>
            <person name="Zeng Q."/>
            <person name="Gargeya S."/>
            <person name="Fitzgerald M."/>
            <person name="Haas B."/>
            <person name="Abouelleil A."/>
            <person name="Allen A.W."/>
            <person name="Alvarado L."/>
            <person name="Arachchi H.M."/>
            <person name="Berlin A.M."/>
            <person name="Chapman S.B."/>
            <person name="Gainer-Dewar J."/>
            <person name="Goldberg J."/>
            <person name="Griggs A."/>
            <person name="Gujja S."/>
            <person name="Hansen M."/>
            <person name="Howarth C."/>
            <person name="Imamovic A."/>
            <person name="Ireland A."/>
            <person name="Larimer J."/>
            <person name="McCowan C."/>
            <person name="Murphy C."/>
            <person name="Pearson M."/>
            <person name="Poon T.W."/>
            <person name="Priest M."/>
            <person name="Roberts A."/>
            <person name="Saif S."/>
            <person name="Shea T."/>
            <person name="Sisk P."/>
            <person name="Sykes S."/>
            <person name="Wortman J."/>
            <person name="Nusbaum C."/>
            <person name="Birren B."/>
        </authorList>
    </citation>
    <scope>NUCLEOTIDE SEQUENCE [LARGE SCALE GENOMIC DNA]</scope>
    <source>
        <strain evidence="2 3">P1976</strain>
    </source>
</reference>
<feature type="region of interest" description="Disordered" evidence="1">
    <location>
        <begin position="91"/>
        <end position="129"/>
    </location>
</feature>
<organism evidence="2 3">
    <name type="scientific">Phytophthora nicotianae P1976</name>
    <dbReference type="NCBI Taxonomy" id="1317066"/>
    <lineage>
        <taxon>Eukaryota</taxon>
        <taxon>Sar</taxon>
        <taxon>Stramenopiles</taxon>
        <taxon>Oomycota</taxon>
        <taxon>Peronosporomycetes</taxon>
        <taxon>Peronosporales</taxon>
        <taxon>Peronosporaceae</taxon>
        <taxon>Phytophthora</taxon>
    </lineage>
</organism>
<proteinExistence type="predicted"/>
<evidence type="ECO:0000313" key="3">
    <source>
        <dbReference type="Proteomes" id="UP000028582"/>
    </source>
</evidence>
<accession>A0A081B089</accession>
<dbReference type="Proteomes" id="UP000028582">
    <property type="component" value="Unassembled WGS sequence"/>
</dbReference>
<name>A0A081B089_PHYNI</name>